<dbReference type="EC" id="4.2.1.17" evidence="2"/>
<keyword evidence="3" id="KW-1185">Reference proteome</keyword>
<evidence type="ECO:0000313" key="3">
    <source>
        <dbReference type="Proteomes" id="UP000266016"/>
    </source>
</evidence>
<keyword evidence="2" id="KW-0456">Lyase</keyword>
<gene>
    <name evidence="2" type="ORF">D1953_10285</name>
</gene>
<dbReference type="PANTHER" id="PTHR43459">
    <property type="entry name" value="ENOYL-COA HYDRATASE"/>
    <property type="match status" value="1"/>
</dbReference>
<dbReference type="NCBIfam" id="NF005804">
    <property type="entry name" value="PRK07659.1"/>
    <property type="match status" value="1"/>
</dbReference>
<sequence>MNTEATSTTKTVIVTIKERVAVVALNRPESFNALNQELVKDLTVALKEVSQNEAVDIVVLKGNGRGFSSGGDIKMMLNSTNKADLGDLLSEVSSLIQTLYFMPKLTISAIHGAAAGLGLSMALATDYVIAEASSKIAMNFIGIALVPDGGGHYFLERRLGEVGAKHLIWEGKVMKAPEALEKKVIDAVAEGSLEEAVENKVQAWLNSPIQAMIETKKILAEKNRTLLMNVLESEKIAQSKMRQTQDHQEGIKAFVEKRKPNFIGK</sequence>
<dbReference type="RefSeq" id="WP_119117088.1">
    <property type="nucleotide sequence ID" value="NZ_QWVS01000016.1"/>
</dbReference>
<dbReference type="CDD" id="cd06558">
    <property type="entry name" value="crotonase-like"/>
    <property type="match status" value="1"/>
</dbReference>
<comment type="caution">
    <text evidence="2">The sequence shown here is derived from an EMBL/GenBank/DDBJ whole genome shotgun (WGS) entry which is preliminary data.</text>
</comment>
<dbReference type="AlphaFoldDB" id="A0A398B9I6"/>
<evidence type="ECO:0000256" key="1">
    <source>
        <dbReference type="ARBA" id="ARBA00005254"/>
    </source>
</evidence>
<dbReference type="Gene3D" id="1.10.12.10">
    <property type="entry name" value="Lyase 2-enoyl-coa Hydratase, Chain A, domain 2"/>
    <property type="match status" value="1"/>
</dbReference>
<protein>
    <submittedName>
        <fullName evidence="2">Enoyl-CoA hydratase</fullName>
        <ecNumber evidence="2">4.2.1.17</ecNumber>
    </submittedName>
</protein>
<dbReference type="Pfam" id="PF00378">
    <property type="entry name" value="ECH_1"/>
    <property type="match status" value="1"/>
</dbReference>
<dbReference type="Proteomes" id="UP000266016">
    <property type="component" value="Unassembled WGS sequence"/>
</dbReference>
<proteinExistence type="inferred from homology"/>
<dbReference type="SUPFAM" id="SSF52096">
    <property type="entry name" value="ClpP/crotonase"/>
    <property type="match status" value="1"/>
</dbReference>
<dbReference type="PANTHER" id="PTHR43459:SF1">
    <property type="entry name" value="EG:BACN32G11.4 PROTEIN"/>
    <property type="match status" value="1"/>
</dbReference>
<dbReference type="InterPro" id="IPR001753">
    <property type="entry name" value="Enoyl-CoA_hydra/iso"/>
</dbReference>
<accession>A0A398B9I6</accession>
<reference evidence="2 3" key="1">
    <citation type="submission" date="2018-08" db="EMBL/GenBank/DDBJ databases">
        <title>Bacillus jemisoniae sp. nov., Bacillus chryseoplanitiae sp. nov., Bacillus resnikiae sp. nov., and Bacillus frankliniae sp. nov., isolated from Viking spacecraft and associated surfaces.</title>
        <authorList>
            <person name="Seuylemezian A."/>
            <person name="Vaishampayan P."/>
        </authorList>
    </citation>
    <scope>NUCLEOTIDE SEQUENCE [LARGE SCALE GENOMIC DNA]</scope>
    <source>
        <strain evidence="2 3">MA001</strain>
    </source>
</reference>
<dbReference type="GO" id="GO:0004300">
    <property type="term" value="F:enoyl-CoA hydratase activity"/>
    <property type="evidence" value="ECO:0007669"/>
    <property type="project" value="UniProtKB-EC"/>
</dbReference>
<comment type="similarity">
    <text evidence="1">Belongs to the enoyl-CoA hydratase/isomerase family.</text>
</comment>
<dbReference type="EMBL" id="QWVS01000016">
    <property type="protein sequence ID" value="RID86151.1"/>
    <property type="molecule type" value="Genomic_DNA"/>
</dbReference>
<organism evidence="2 3">
    <name type="scientific">Peribacillus asahii</name>
    <dbReference type="NCBI Taxonomy" id="228899"/>
    <lineage>
        <taxon>Bacteria</taxon>
        <taxon>Bacillati</taxon>
        <taxon>Bacillota</taxon>
        <taxon>Bacilli</taxon>
        <taxon>Bacillales</taxon>
        <taxon>Bacillaceae</taxon>
        <taxon>Peribacillus</taxon>
    </lineage>
</organism>
<name>A0A398B9I6_9BACI</name>
<dbReference type="Gene3D" id="3.90.226.10">
    <property type="entry name" value="2-enoyl-CoA Hydratase, Chain A, domain 1"/>
    <property type="match status" value="1"/>
</dbReference>
<dbReference type="InterPro" id="IPR029045">
    <property type="entry name" value="ClpP/crotonase-like_dom_sf"/>
</dbReference>
<dbReference type="InterPro" id="IPR014748">
    <property type="entry name" value="Enoyl-CoA_hydra_C"/>
</dbReference>
<evidence type="ECO:0000313" key="2">
    <source>
        <dbReference type="EMBL" id="RID86151.1"/>
    </source>
</evidence>